<proteinExistence type="predicted"/>
<protein>
    <submittedName>
        <fullName evidence="1">Uncharacterized protein</fullName>
    </submittedName>
</protein>
<sequence length="126" mass="14250">KKEIRIAKLAAKSNVVNCSNNKTKAAWGIIRKTAKPNGAPLPVPPNLTADMFNQFFIDYVHTIRSNIPPSLIDHNFYLNKCTFKNRENLGKFKLKEFSVEEVYATINGLRDSFCLDIYGLNAAIMK</sequence>
<name>A0A1B6GBJ4_9HEMI</name>
<dbReference type="AlphaFoldDB" id="A0A1B6GBJ4"/>
<dbReference type="EMBL" id="GECZ01010106">
    <property type="protein sequence ID" value="JAS59663.1"/>
    <property type="molecule type" value="Transcribed_RNA"/>
</dbReference>
<organism evidence="1">
    <name type="scientific">Cuerna arida</name>
    <dbReference type="NCBI Taxonomy" id="1464854"/>
    <lineage>
        <taxon>Eukaryota</taxon>
        <taxon>Metazoa</taxon>
        <taxon>Ecdysozoa</taxon>
        <taxon>Arthropoda</taxon>
        <taxon>Hexapoda</taxon>
        <taxon>Insecta</taxon>
        <taxon>Pterygota</taxon>
        <taxon>Neoptera</taxon>
        <taxon>Paraneoptera</taxon>
        <taxon>Hemiptera</taxon>
        <taxon>Auchenorrhyncha</taxon>
        <taxon>Membracoidea</taxon>
        <taxon>Cicadellidae</taxon>
        <taxon>Cicadellinae</taxon>
        <taxon>Proconiini</taxon>
        <taxon>Cuerna</taxon>
    </lineage>
</organism>
<feature type="non-terminal residue" evidence="1">
    <location>
        <position position="1"/>
    </location>
</feature>
<gene>
    <name evidence="1" type="ORF">g.19814</name>
</gene>
<reference evidence="1" key="1">
    <citation type="submission" date="2015-11" db="EMBL/GenBank/DDBJ databases">
        <title>De novo transcriptome assembly of four potential Pierce s Disease insect vectors from Arizona vineyards.</title>
        <authorList>
            <person name="Tassone E.E."/>
        </authorList>
    </citation>
    <scope>NUCLEOTIDE SEQUENCE</scope>
</reference>
<evidence type="ECO:0000313" key="1">
    <source>
        <dbReference type="EMBL" id="JAS59663.1"/>
    </source>
</evidence>
<accession>A0A1B6GBJ4</accession>